<dbReference type="Proteomes" id="UP000028411">
    <property type="component" value="Unassembled WGS sequence"/>
</dbReference>
<protein>
    <submittedName>
        <fullName evidence="2">Thiamine biosynthesis protein ThiF</fullName>
    </submittedName>
</protein>
<dbReference type="NCBIfam" id="TIGR03736">
    <property type="entry name" value="PRTRC_ThiF"/>
    <property type="match status" value="1"/>
</dbReference>
<gene>
    <name evidence="2" type="ORF">BV95_01045</name>
</gene>
<sequence length="252" mass="26660">MTPETRDRHFLPEGLHHRVINVVLIGCGGNGAQILMGLASLDTALRAISSRSLHVIVVDDDVVTEANLGRQPFYRCDLGNSKAHTLTERINLAHGLAWRAVHGRAPEAIDVSGADILISCVDTASARRALGAALGGGSKAPAYWLDLGNRAGDGQYIIGCPAAAHRRNERRLPTVLEYFPELADESVPDDDAPSCSVAEALERQSLFVNRIVASHALSLLFDLLGRGSIGHAGAFINLGSGRCAPIPLPAAA</sequence>
<dbReference type="GO" id="GO:0008641">
    <property type="term" value="F:ubiquitin-like modifier activating enzyme activity"/>
    <property type="evidence" value="ECO:0007669"/>
    <property type="project" value="InterPro"/>
</dbReference>
<dbReference type="InterPro" id="IPR022500">
    <property type="entry name" value="PRTRC_ThiF"/>
</dbReference>
<dbReference type="InterPro" id="IPR000594">
    <property type="entry name" value="ThiF_NAD_FAD-bd"/>
</dbReference>
<dbReference type="RefSeq" id="WP_037448228.1">
    <property type="nucleotide sequence ID" value="NZ_JFHR01000007.1"/>
</dbReference>
<name>A0A081RHZ3_SPHCR</name>
<dbReference type="Gene3D" id="3.40.50.720">
    <property type="entry name" value="NAD(P)-binding Rossmann-like Domain"/>
    <property type="match status" value="1"/>
</dbReference>
<organism evidence="2 3">
    <name type="scientific">Sphingobium chlorophenolicum</name>
    <dbReference type="NCBI Taxonomy" id="46429"/>
    <lineage>
        <taxon>Bacteria</taxon>
        <taxon>Pseudomonadati</taxon>
        <taxon>Pseudomonadota</taxon>
        <taxon>Alphaproteobacteria</taxon>
        <taxon>Sphingomonadales</taxon>
        <taxon>Sphingomonadaceae</taxon>
        <taxon>Sphingobium</taxon>
    </lineage>
</organism>
<evidence type="ECO:0000313" key="2">
    <source>
        <dbReference type="EMBL" id="KEQ54816.1"/>
    </source>
</evidence>
<proteinExistence type="predicted"/>
<evidence type="ECO:0000313" key="3">
    <source>
        <dbReference type="Proteomes" id="UP000028411"/>
    </source>
</evidence>
<evidence type="ECO:0000259" key="1">
    <source>
        <dbReference type="Pfam" id="PF00899"/>
    </source>
</evidence>
<dbReference type="EMBL" id="JFHR01000007">
    <property type="protein sequence ID" value="KEQ54816.1"/>
    <property type="molecule type" value="Genomic_DNA"/>
</dbReference>
<dbReference type="PATRIC" id="fig|46429.4.peg.1005"/>
<comment type="caution">
    <text evidence="2">The sequence shown here is derived from an EMBL/GenBank/DDBJ whole genome shotgun (WGS) entry which is preliminary data.</text>
</comment>
<dbReference type="AlphaFoldDB" id="A0A081RHZ3"/>
<dbReference type="OrthoDB" id="9804286at2"/>
<feature type="domain" description="THIF-type NAD/FAD binding fold" evidence="1">
    <location>
        <begin position="21"/>
        <end position="132"/>
    </location>
</feature>
<reference evidence="2 3" key="1">
    <citation type="submission" date="2014-02" db="EMBL/GenBank/DDBJ databases">
        <title>Whole genome sequence of Sphingobium chlorophenolicum NBRC 16172.</title>
        <authorList>
            <person name="Gan H.M."/>
            <person name="Gan H.Y."/>
            <person name="Chew T.H."/>
            <person name="Savka M.A."/>
        </authorList>
    </citation>
    <scope>NUCLEOTIDE SEQUENCE [LARGE SCALE GENOMIC DNA]</scope>
    <source>
        <strain evidence="2 3">NBRC 16172</strain>
    </source>
</reference>
<dbReference type="Pfam" id="PF00899">
    <property type="entry name" value="ThiF"/>
    <property type="match status" value="1"/>
</dbReference>
<accession>A0A081RHZ3</accession>
<dbReference type="InterPro" id="IPR035985">
    <property type="entry name" value="Ubiquitin-activating_enz"/>
</dbReference>
<dbReference type="SUPFAM" id="SSF69572">
    <property type="entry name" value="Activating enzymes of the ubiquitin-like proteins"/>
    <property type="match status" value="1"/>
</dbReference>
<dbReference type="eggNOG" id="COG0476">
    <property type="taxonomic scope" value="Bacteria"/>
</dbReference>